<gene>
    <name evidence="3" type="ORF">G8770_14215</name>
</gene>
<comment type="caution">
    <text evidence="3">The sequence shown here is derived from an EMBL/GenBank/DDBJ whole genome shotgun (WGS) entry which is preliminary data.</text>
</comment>
<organism evidence="3 4">
    <name type="scientific">Pseudomaricurvus hydrocarbonicus</name>
    <dbReference type="NCBI Taxonomy" id="1470433"/>
    <lineage>
        <taxon>Bacteria</taxon>
        <taxon>Pseudomonadati</taxon>
        <taxon>Pseudomonadota</taxon>
        <taxon>Gammaproteobacteria</taxon>
        <taxon>Cellvibrionales</taxon>
        <taxon>Cellvibrionaceae</taxon>
        <taxon>Pseudomaricurvus</taxon>
    </lineage>
</organism>
<accession>A0A9E5JY04</accession>
<dbReference type="PANTHER" id="PTHR42760">
    <property type="entry name" value="SHORT-CHAIN DEHYDROGENASES/REDUCTASES FAMILY MEMBER"/>
    <property type="match status" value="1"/>
</dbReference>
<dbReference type="CDD" id="cd05233">
    <property type="entry name" value="SDR_c"/>
    <property type="match status" value="1"/>
</dbReference>
<dbReference type="Gene3D" id="3.40.50.720">
    <property type="entry name" value="NAD(P)-binding Rossmann-like Domain"/>
    <property type="match status" value="1"/>
</dbReference>
<dbReference type="Proteomes" id="UP000787472">
    <property type="component" value="Unassembled WGS sequence"/>
</dbReference>
<comment type="similarity">
    <text evidence="1">Belongs to the short-chain dehydrogenases/reductases (SDR) family.</text>
</comment>
<dbReference type="InterPro" id="IPR036291">
    <property type="entry name" value="NAD(P)-bd_dom_sf"/>
</dbReference>
<proteinExistence type="inferred from homology"/>
<dbReference type="SUPFAM" id="SSF51735">
    <property type="entry name" value="NAD(P)-binding Rossmann-fold domains"/>
    <property type="match status" value="1"/>
</dbReference>
<dbReference type="AlphaFoldDB" id="A0A9E5JY04"/>
<evidence type="ECO:0000256" key="2">
    <source>
        <dbReference type="ARBA" id="ARBA00023002"/>
    </source>
</evidence>
<evidence type="ECO:0000313" key="4">
    <source>
        <dbReference type="Proteomes" id="UP000787472"/>
    </source>
</evidence>
<dbReference type="PRINTS" id="PR00081">
    <property type="entry name" value="GDHRDH"/>
</dbReference>
<dbReference type="Pfam" id="PF13561">
    <property type="entry name" value="adh_short_C2"/>
    <property type="match status" value="1"/>
</dbReference>
<sequence length="251" mass="26309">MINLKGKIALITGTGGGLGREAALRFAEQGATVIGCDINNEAQEQTRKLMEAHGYELHGSGNIDLSDPSQAKAWVTTAASQFGQVHILFNNASAARFAPIEDLSVEDWYFTTRNELDLVFFTTKFAWPHLKGDGVVINMGSTAAWCGSTTAGKTAHSATKGAVVALTRQLAAEGAGVGIRAVSISPGFIKTPGTASFIDNPQIKQKLLDGVLLNRPGEPEDIIGMALFLASDAGSFITGSDIVIDGGMLAT</sequence>
<evidence type="ECO:0000313" key="3">
    <source>
        <dbReference type="EMBL" id="NHO66701.1"/>
    </source>
</evidence>
<keyword evidence="4" id="KW-1185">Reference proteome</keyword>
<keyword evidence="2" id="KW-0560">Oxidoreductase</keyword>
<dbReference type="GO" id="GO:0016616">
    <property type="term" value="F:oxidoreductase activity, acting on the CH-OH group of donors, NAD or NADP as acceptor"/>
    <property type="evidence" value="ECO:0007669"/>
    <property type="project" value="TreeGrafter"/>
</dbReference>
<dbReference type="RefSeq" id="WP_167187999.1">
    <property type="nucleotide sequence ID" value="NZ_JAAONZ010000011.1"/>
</dbReference>
<dbReference type="PRINTS" id="PR00080">
    <property type="entry name" value="SDRFAMILY"/>
</dbReference>
<dbReference type="InterPro" id="IPR002347">
    <property type="entry name" value="SDR_fam"/>
</dbReference>
<dbReference type="PANTHER" id="PTHR42760:SF115">
    <property type="entry name" value="3-OXOACYL-[ACYL-CARRIER-PROTEIN] REDUCTASE FABG"/>
    <property type="match status" value="1"/>
</dbReference>
<evidence type="ECO:0000256" key="1">
    <source>
        <dbReference type="ARBA" id="ARBA00006484"/>
    </source>
</evidence>
<protein>
    <submittedName>
        <fullName evidence="3">SDR family oxidoreductase</fullName>
    </submittedName>
</protein>
<dbReference type="FunFam" id="3.40.50.720:FF:000084">
    <property type="entry name" value="Short-chain dehydrogenase reductase"/>
    <property type="match status" value="1"/>
</dbReference>
<name>A0A9E5JY04_9GAMM</name>
<reference evidence="3" key="1">
    <citation type="submission" date="2020-03" db="EMBL/GenBank/DDBJ databases">
        <authorList>
            <person name="Guo F."/>
        </authorList>
    </citation>
    <scope>NUCLEOTIDE SEQUENCE</scope>
    <source>
        <strain evidence="3">JCM 30134</strain>
    </source>
</reference>
<dbReference type="EMBL" id="JAAONZ010000011">
    <property type="protein sequence ID" value="NHO66701.1"/>
    <property type="molecule type" value="Genomic_DNA"/>
</dbReference>